<evidence type="ECO:0000313" key="9">
    <source>
        <dbReference type="EMBL" id="MBF9072095.1"/>
    </source>
</evidence>
<feature type="region of interest" description="Disordered" evidence="7">
    <location>
        <begin position="25"/>
        <end position="49"/>
    </location>
</feature>
<accession>A0A931FH82</accession>
<feature type="transmembrane region" description="Helical" evidence="8">
    <location>
        <begin position="313"/>
        <end position="338"/>
    </location>
</feature>
<evidence type="ECO:0000256" key="4">
    <source>
        <dbReference type="ARBA" id="ARBA00022692"/>
    </source>
</evidence>
<name>A0A931FH82_9ACTN</name>
<comment type="similarity">
    <text evidence="2">Belongs to the UPF0324 family.</text>
</comment>
<dbReference type="PANTHER" id="PTHR30106:SF2">
    <property type="entry name" value="UPF0324 INNER MEMBRANE PROTEIN YEIH"/>
    <property type="match status" value="1"/>
</dbReference>
<evidence type="ECO:0000256" key="7">
    <source>
        <dbReference type="SAM" id="MobiDB-lite"/>
    </source>
</evidence>
<evidence type="ECO:0000256" key="1">
    <source>
        <dbReference type="ARBA" id="ARBA00004651"/>
    </source>
</evidence>
<evidence type="ECO:0000256" key="2">
    <source>
        <dbReference type="ARBA" id="ARBA00007977"/>
    </source>
</evidence>
<comment type="caution">
    <text evidence="9">The sequence shown here is derived from an EMBL/GenBank/DDBJ whole genome shotgun (WGS) entry which is preliminary data.</text>
</comment>
<organism evidence="9 10">
    <name type="scientific">Streptacidiphilus fuscans</name>
    <dbReference type="NCBI Taxonomy" id="2789292"/>
    <lineage>
        <taxon>Bacteria</taxon>
        <taxon>Bacillati</taxon>
        <taxon>Actinomycetota</taxon>
        <taxon>Actinomycetes</taxon>
        <taxon>Kitasatosporales</taxon>
        <taxon>Streptomycetaceae</taxon>
        <taxon>Streptacidiphilus</taxon>
    </lineage>
</organism>
<keyword evidence="3" id="KW-1003">Cell membrane</keyword>
<feature type="transmembrane region" description="Helical" evidence="8">
    <location>
        <begin position="201"/>
        <end position="221"/>
    </location>
</feature>
<keyword evidence="4 8" id="KW-0812">Transmembrane</keyword>
<reference evidence="9" key="1">
    <citation type="submission" date="2020-11" db="EMBL/GenBank/DDBJ databases">
        <title>Isolation and identification of active actinomycetes.</title>
        <authorList>
            <person name="Yu B."/>
        </authorList>
    </citation>
    <scope>NUCLEOTIDE SEQUENCE</scope>
    <source>
        <strain evidence="9">NEAU-YB345</strain>
    </source>
</reference>
<evidence type="ECO:0000313" key="10">
    <source>
        <dbReference type="Proteomes" id="UP000657385"/>
    </source>
</evidence>
<dbReference type="Pfam" id="PF03601">
    <property type="entry name" value="Cons_hypoth698"/>
    <property type="match status" value="1"/>
</dbReference>
<keyword evidence="6 8" id="KW-0472">Membrane</keyword>
<dbReference type="PANTHER" id="PTHR30106">
    <property type="entry name" value="INNER MEMBRANE PROTEIN YEIH-RELATED"/>
    <property type="match status" value="1"/>
</dbReference>
<dbReference type="EMBL" id="JADPRT010000014">
    <property type="protein sequence ID" value="MBF9072095.1"/>
    <property type="molecule type" value="Genomic_DNA"/>
</dbReference>
<feature type="compositionally biased region" description="Low complexity" evidence="7">
    <location>
        <begin position="34"/>
        <end position="49"/>
    </location>
</feature>
<comment type="subcellular location">
    <subcellularLocation>
        <location evidence="1">Cell membrane</location>
        <topology evidence="1">Multi-pass membrane protein</topology>
    </subcellularLocation>
</comment>
<protein>
    <submittedName>
        <fullName evidence="9">Sulfate exporter family transporter</fullName>
    </submittedName>
</protein>
<evidence type="ECO:0000256" key="5">
    <source>
        <dbReference type="ARBA" id="ARBA00022989"/>
    </source>
</evidence>
<evidence type="ECO:0000256" key="6">
    <source>
        <dbReference type="ARBA" id="ARBA00023136"/>
    </source>
</evidence>
<proteinExistence type="inferred from homology"/>
<feature type="transmembrane region" description="Helical" evidence="8">
    <location>
        <begin position="344"/>
        <end position="363"/>
    </location>
</feature>
<evidence type="ECO:0000256" key="8">
    <source>
        <dbReference type="SAM" id="Phobius"/>
    </source>
</evidence>
<sequence>MTSSRISVYRLPGRRSRVVTVTVTPVRPRRSATSGPSASSVPCASSDASAPSPSRRLPAALPGLAVSAVAVGIAWGAHELVPSLSPLTAAVALGVLAGNLRLLPAATRPGLGVAAKRVMRIGIVLLGLKLALGDVLGLGWQTLLVVAVTLFATFFGTQWLGRKAGLPGDQPLLIATGFSICGASAVAAMNGVTESEERDTVTAVALVTLCGSLAIAVLPLLRHPLGLDPMQFGRWAGASVHDVGQVVAVGQTAGPAALAEAVVVKLMRVALLAPIVTGVALVRSRRRAAQQNTTQDATQDTGQATKRPAPVPLFLVGFLACVAIRSTGLLSAGTVNIAGTVDDLLMAAALFALGAAVDIRTLVRTGRRALLVGLASWVMIAGVAYAGVLATT</sequence>
<keyword evidence="10" id="KW-1185">Reference proteome</keyword>
<feature type="transmembrane region" description="Helical" evidence="8">
    <location>
        <begin position="138"/>
        <end position="160"/>
    </location>
</feature>
<dbReference type="Proteomes" id="UP000657385">
    <property type="component" value="Unassembled WGS sequence"/>
</dbReference>
<dbReference type="AlphaFoldDB" id="A0A931FH82"/>
<keyword evidence="5 8" id="KW-1133">Transmembrane helix</keyword>
<feature type="transmembrane region" description="Helical" evidence="8">
    <location>
        <begin position="370"/>
        <end position="390"/>
    </location>
</feature>
<dbReference type="GO" id="GO:0005886">
    <property type="term" value="C:plasma membrane"/>
    <property type="evidence" value="ECO:0007669"/>
    <property type="project" value="UniProtKB-SubCell"/>
</dbReference>
<evidence type="ECO:0000256" key="3">
    <source>
        <dbReference type="ARBA" id="ARBA00022475"/>
    </source>
</evidence>
<gene>
    <name evidence="9" type="ORF">I2501_29125</name>
</gene>
<dbReference type="InterPro" id="IPR018383">
    <property type="entry name" value="UPF0324_pro"/>
</dbReference>
<feature type="transmembrane region" description="Helical" evidence="8">
    <location>
        <begin position="172"/>
        <end position="189"/>
    </location>
</feature>